<accession>A5Z9N6</accession>
<dbReference type="PANTHER" id="PTHR43744:SF8">
    <property type="entry name" value="SN-GLYCEROL-3-PHOSPHATE TRANSPORT SYSTEM PERMEASE PROTEIN UGPE"/>
    <property type="match status" value="1"/>
</dbReference>
<evidence type="ECO:0000256" key="3">
    <source>
        <dbReference type="ARBA" id="ARBA00022475"/>
    </source>
</evidence>
<dbReference type="PROSITE" id="PS50928">
    <property type="entry name" value="ABC_TM1"/>
    <property type="match status" value="1"/>
</dbReference>
<dbReference type="Gene3D" id="1.10.3720.10">
    <property type="entry name" value="MetI-like"/>
    <property type="match status" value="1"/>
</dbReference>
<keyword evidence="3" id="KW-1003">Cell membrane</keyword>
<dbReference type="HOGENOM" id="CLU_016047_1_2_9"/>
<comment type="similarity">
    <text evidence="7">Belongs to the binding-protein-dependent transport system permease family.</text>
</comment>
<evidence type="ECO:0000256" key="2">
    <source>
        <dbReference type="ARBA" id="ARBA00022448"/>
    </source>
</evidence>
<dbReference type="Pfam" id="PF00528">
    <property type="entry name" value="BPD_transp_1"/>
    <property type="match status" value="1"/>
</dbReference>
<dbReference type="EMBL" id="AAVL02000037">
    <property type="protein sequence ID" value="EDM50480.1"/>
    <property type="molecule type" value="Genomic_DNA"/>
</dbReference>
<keyword evidence="6 7" id="KW-0472">Membrane</keyword>
<keyword evidence="2 7" id="KW-0813">Transport</keyword>
<gene>
    <name evidence="10" type="ORF">EUBVEN_02432</name>
</gene>
<organism evidence="10 11">
    <name type="scientific">Eubacterium ventriosum ATCC 27560</name>
    <dbReference type="NCBI Taxonomy" id="411463"/>
    <lineage>
        <taxon>Bacteria</taxon>
        <taxon>Bacillati</taxon>
        <taxon>Bacillota</taxon>
        <taxon>Clostridia</taxon>
        <taxon>Eubacteriales</taxon>
        <taxon>Eubacteriaceae</taxon>
        <taxon>Eubacterium</taxon>
    </lineage>
</organism>
<evidence type="ECO:0000256" key="5">
    <source>
        <dbReference type="ARBA" id="ARBA00022989"/>
    </source>
</evidence>
<keyword evidence="4 7" id="KW-0812">Transmembrane</keyword>
<feature type="domain" description="ABC transmembrane type-1" evidence="9">
    <location>
        <begin position="102"/>
        <end position="293"/>
    </location>
</feature>
<evidence type="ECO:0000256" key="6">
    <source>
        <dbReference type="ARBA" id="ARBA00023136"/>
    </source>
</evidence>
<feature type="transmembrane region" description="Helical" evidence="7">
    <location>
        <begin position="38"/>
        <end position="59"/>
    </location>
</feature>
<dbReference type="Proteomes" id="UP000006000">
    <property type="component" value="Unassembled WGS sequence"/>
</dbReference>
<comment type="subcellular location">
    <subcellularLocation>
        <location evidence="1 7">Cell membrane</location>
        <topology evidence="1 7">Multi-pass membrane protein</topology>
    </subcellularLocation>
</comment>
<evidence type="ECO:0000313" key="11">
    <source>
        <dbReference type="Proteomes" id="UP000006000"/>
    </source>
</evidence>
<feature type="compositionally biased region" description="Polar residues" evidence="8">
    <location>
        <begin position="1"/>
        <end position="11"/>
    </location>
</feature>
<dbReference type="GO" id="GO:0055085">
    <property type="term" value="P:transmembrane transport"/>
    <property type="evidence" value="ECO:0007669"/>
    <property type="project" value="InterPro"/>
</dbReference>
<keyword evidence="5 7" id="KW-1133">Transmembrane helix</keyword>
<evidence type="ECO:0000256" key="7">
    <source>
        <dbReference type="RuleBase" id="RU363032"/>
    </source>
</evidence>
<name>A5Z9N6_9FIRM</name>
<reference evidence="10 11" key="1">
    <citation type="submission" date="2007-03" db="EMBL/GenBank/DDBJ databases">
        <authorList>
            <person name="Fulton L."/>
            <person name="Clifton S."/>
            <person name="Fulton B."/>
            <person name="Xu J."/>
            <person name="Minx P."/>
            <person name="Pepin K.H."/>
            <person name="Johnson M."/>
            <person name="Thiruvilangam P."/>
            <person name="Bhonagiri V."/>
            <person name="Nash W.E."/>
            <person name="Mardis E.R."/>
            <person name="Wilson R.K."/>
        </authorList>
    </citation>
    <scope>NUCLEOTIDE SEQUENCE [LARGE SCALE GENOMIC DNA]</scope>
    <source>
        <strain evidence="10 11">ATCC 27560</strain>
    </source>
</reference>
<feature type="transmembrane region" description="Helical" evidence="7">
    <location>
        <begin position="272"/>
        <end position="291"/>
    </location>
</feature>
<dbReference type="PANTHER" id="PTHR43744">
    <property type="entry name" value="ABC TRANSPORTER PERMEASE PROTEIN MG189-RELATED-RELATED"/>
    <property type="match status" value="1"/>
</dbReference>
<evidence type="ECO:0000313" key="10">
    <source>
        <dbReference type="EMBL" id="EDM50480.1"/>
    </source>
</evidence>
<evidence type="ECO:0000259" key="9">
    <source>
        <dbReference type="PROSITE" id="PS50928"/>
    </source>
</evidence>
<dbReference type="SUPFAM" id="SSF161098">
    <property type="entry name" value="MetI-like"/>
    <property type="match status" value="1"/>
</dbReference>
<feature type="transmembrane region" description="Helical" evidence="7">
    <location>
        <begin position="137"/>
        <end position="158"/>
    </location>
</feature>
<dbReference type="STRING" id="411463.EUBVEN_02432"/>
<dbReference type="RefSeq" id="WP_005363914.1">
    <property type="nucleotide sequence ID" value="NZ_DS264286.1"/>
</dbReference>
<sequence>MNNEKTVNSTIKDSTVKATPKKKKMKETSEIPLKHGKLLTTIMTIVTLVYVCPIFIVLMNSFKANTFVKTDTFAWPTGEALVGWANYIKGFTFGNYPFFKSVLYSFVITVLSTALILICTSMAAWYIARVDSMVCKIVYYLFVFSMVVPFQMVMFTLSNTADSLGLNTPWTIPVIYLGFGAGMAVFMFTGFIKGLPLEIEEAAAIDGCGPIRTFFIVIIPMLKPTLISVGILEIMWIWNDYLLPYLVLDLDQYRTIPIHIQYLQGSYGSVDLGAIMALIILSIIPVIFFYLTCQKHIIKGVAAGAVKG</sequence>
<evidence type="ECO:0000256" key="4">
    <source>
        <dbReference type="ARBA" id="ARBA00022692"/>
    </source>
</evidence>
<dbReference type="CDD" id="cd06261">
    <property type="entry name" value="TM_PBP2"/>
    <property type="match status" value="1"/>
</dbReference>
<evidence type="ECO:0000256" key="8">
    <source>
        <dbReference type="SAM" id="MobiDB-lite"/>
    </source>
</evidence>
<dbReference type="AlphaFoldDB" id="A5Z9N6"/>
<feature type="transmembrane region" description="Helical" evidence="7">
    <location>
        <begin position="102"/>
        <end position="125"/>
    </location>
</feature>
<dbReference type="GO" id="GO:0005886">
    <property type="term" value="C:plasma membrane"/>
    <property type="evidence" value="ECO:0007669"/>
    <property type="project" value="UniProtKB-SubCell"/>
</dbReference>
<protein>
    <submittedName>
        <fullName evidence="10">ABC transporter, permease protein</fullName>
    </submittedName>
</protein>
<comment type="caution">
    <text evidence="10">The sequence shown here is derived from an EMBL/GenBank/DDBJ whole genome shotgun (WGS) entry which is preliminary data.</text>
</comment>
<reference evidence="10 11" key="2">
    <citation type="submission" date="2007-04" db="EMBL/GenBank/DDBJ databases">
        <title>Draft genome sequence of Eubacterium ventriosum (ATCC 27560).</title>
        <authorList>
            <person name="Sudarsanam P."/>
            <person name="Ley R."/>
            <person name="Guruge J."/>
            <person name="Turnbaugh P.J."/>
            <person name="Mahowald M."/>
            <person name="Liep D."/>
            <person name="Gordon J."/>
        </authorList>
    </citation>
    <scope>NUCLEOTIDE SEQUENCE [LARGE SCALE GENOMIC DNA]</scope>
    <source>
        <strain evidence="10 11">ATCC 27560</strain>
    </source>
</reference>
<feature type="transmembrane region" description="Helical" evidence="7">
    <location>
        <begin position="213"/>
        <end position="238"/>
    </location>
</feature>
<evidence type="ECO:0000256" key="1">
    <source>
        <dbReference type="ARBA" id="ARBA00004651"/>
    </source>
</evidence>
<feature type="transmembrane region" description="Helical" evidence="7">
    <location>
        <begin position="170"/>
        <end position="192"/>
    </location>
</feature>
<dbReference type="InterPro" id="IPR035906">
    <property type="entry name" value="MetI-like_sf"/>
</dbReference>
<proteinExistence type="inferred from homology"/>
<dbReference type="eggNOG" id="COG0395">
    <property type="taxonomic scope" value="Bacteria"/>
</dbReference>
<feature type="region of interest" description="Disordered" evidence="8">
    <location>
        <begin position="1"/>
        <end position="23"/>
    </location>
</feature>
<dbReference type="InterPro" id="IPR000515">
    <property type="entry name" value="MetI-like"/>
</dbReference>